<dbReference type="PROSITE" id="PS50043">
    <property type="entry name" value="HTH_LUXR_2"/>
    <property type="match status" value="1"/>
</dbReference>
<feature type="transmembrane region" description="Helical" evidence="5">
    <location>
        <begin position="6"/>
        <end position="27"/>
    </location>
</feature>
<dbReference type="InterPro" id="IPR016032">
    <property type="entry name" value="Sig_transdc_resp-reg_C-effctor"/>
</dbReference>
<dbReference type="InterPro" id="IPR000792">
    <property type="entry name" value="Tscrpt_reg_LuxR_C"/>
</dbReference>
<protein>
    <submittedName>
        <fullName evidence="7">Transcriptional regulator, LysR family</fullName>
    </submittedName>
</protein>
<evidence type="ECO:0000256" key="1">
    <source>
        <dbReference type="ARBA" id="ARBA00023015"/>
    </source>
</evidence>
<feature type="domain" description="HTH luxR-type" evidence="6">
    <location>
        <begin position="80"/>
        <end position="145"/>
    </location>
</feature>
<evidence type="ECO:0000256" key="5">
    <source>
        <dbReference type="SAM" id="Phobius"/>
    </source>
</evidence>
<dbReference type="KEGG" id="dko:I596_3743"/>
<keyword evidence="5" id="KW-1133">Transmembrane helix</keyword>
<dbReference type="PANTHER" id="PTHR44688:SF16">
    <property type="entry name" value="DNA-BINDING TRANSCRIPTIONAL ACTIVATOR DEVR_DOSR"/>
    <property type="match status" value="1"/>
</dbReference>
<dbReference type="PATRIC" id="fig|1300342.3.peg.3655"/>
<dbReference type="PANTHER" id="PTHR44688">
    <property type="entry name" value="DNA-BINDING TRANSCRIPTIONAL ACTIVATOR DEVR_DOSR"/>
    <property type="match status" value="1"/>
</dbReference>
<feature type="compositionally biased region" description="Low complexity" evidence="4">
    <location>
        <begin position="65"/>
        <end position="78"/>
    </location>
</feature>
<evidence type="ECO:0000313" key="8">
    <source>
        <dbReference type="Proteomes" id="UP000076830"/>
    </source>
</evidence>
<sequence>MIDRSVWRLVLGYGLLAALLLVCLQLLKLAPLRLAGTRELAAAVVAAGFFALGWLLRAPERRAAEPAAVPSQPPVSASPAPPAGPDLSAREREILGHLAAGLSNEEIAGRLFVSINTVKTHVANLYAKLGVRRRTQAVAAARRCGLLP</sequence>
<dbReference type="SUPFAM" id="SSF46894">
    <property type="entry name" value="C-terminal effector domain of the bipartite response regulators"/>
    <property type="match status" value="1"/>
</dbReference>
<dbReference type="CDD" id="cd06170">
    <property type="entry name" value="LuxR_C_like"/>
    <property type="match status" value="1"/>
</dbReference>
<accession>A0A167HAF5</accession>
<dbReference type="Pfam" id="PF00196">
    <property type="entry name" value="GerE"/>
    <property type="match status" value="1"/>
</dbReference>
<keyword evidence="8" id="KW-1185">Reference proteome</keyword>
<evidence type="ECO:0000256" key="4">
    <source>
        <dbReference type="SAM" id="MobiDB-lite"/>
    </source>
</evidence>
<organism evidence="7 8">
    <name type="scientific">Dokdonella koreensis DS-123</name>
    <dbReference type="NCBI Taxonomy" id="1300342"/>
    <lineage>
        <taxon>Bacteria</taxon>
        <taxon>Pseudomonadati</taxon>
        <taxon>Pseudomonadota</taxon>
        <taxon>Gammaproteobacteria</taxon>
        <taxon>Lysobacterales</taxon>
        <taxon>Rhodanobacteraceae</taxon>
        <taxon>Dokdonella</taxon>
    </lineage>
</organism>
<dbReference type="GO" id="GO:0003677">
    <property type="term" value="F:DNA binding"/>
    <property type="evidence" value="ECO:0007669"/>
    <property type="project" value="UniProtKB-KW"/>
</dbReference>
<proteinExistence type="predicted"/>
<evidence type="ECO:0000256" key="3">
    <source>
        <dbReference type="ARBA" id="ARBA00023163"/>
    </source>
</evidence>
<dbReference type="PROSITE" id="PS00622">
    <property type="entry name" value="HTH_LUXR_1"/>
    <property type="match status" value="1"/>
</dbReference>
<reference evidence="7 8" key="1">
    <citation type="submission" date="2016-04" db="EMBL/GenBank/DDBJ databases">
        <title>Complete genome sequence of Dokdonella koreensis DS-123T.</title>
        <authorList>
            <person name="Kim J.F."/>
            <person name="Lee H."/>
            <person name="Kwak M.-J."/>
        </authorList>
    </citation>
    <scope>NUCLEOTIDE SEQUENCE [LARGE SCALE GENOMIC DNA]</scope>
    <source>
        <strain evidence="7 8">DS-123</strain>
    </source>
</reference>
<dbReference type="RefSeq" id="WP_067650954.1">
    <property type="nucleotide sequence ID" value="NZ_CP015249.1"/>
</dbReference>
<dbReference type="SMART" id="SM00421">
    <property type="entry name" value="HTH_LUXR"/>
    <property type="match status" value="1"/>
</dbReference>
<keyword evidence="5" id="KW-0812">Transmembrane</keyword>
<dbReference type="AlphaFoldDB" id="A0A167HAF5"/>
<dbReference type="STRING" id="1300342.I596_3743"/>
<dbReference type="EMBL" id="CP015249">
    <property type="protein sequence ID" value="ANB19726.1"/>
    <property type="molecule type" value="Genomic_DNA"/>
</dbReference>
<dbReference type="InterPro" id="IPR036388">
    <property type="entry name" value="WH-like_DNA-bd_sf"/>
</dbReference>
<evidence type="ECO:0000313" key="7">
    <source>
        <dbReference type="EMBL" id="ANB19726.1"/>
    </source>
</evidence>
<dbReference type="PRINTS" id="PR00038">
    <property type="entry name" value="HTHLUXR"/>
</dbReference>
<name>A0A167HAF5_9GAMM</name>
<keyword evidence="5" id="KW-0472">Membrane</keyword>
<dbReference type="Proteomes" id="UP000076830">
    <property type="component" value="Chromosome"/>
</dbReference>
<keyword evidence="2" id="KW-0238">DNA-binding</keyword>
<dbReference type="GO" id="GO:0006355">
    <property type="term" value="P:regulation of DNA-templated transcription"/>
    <property type="evidence" value="ECO:0007669"/>
    <property type="project" value="InterPro"/>
</dbReference>
<feature type="region of interest" description="Disordered" evidence="4">
    <location>
        <begin position="65"/>
        <end position="87"/>
    </location>
</feature>
<dbReference type="OrthoDB" id="1123107at2"/>
<evidence type="ECO:0000256" key="2">
    <source>
        <dbReference type="ARBA" id="ARBA00023125"/>
    </source>
</evidence>
<dbReference type="Gene3D" id="1.10.10.10">
    <property type="entry name" value="Winged helix-like DNA-binding domain superfamily/Winged helix DNA-binding domain"/>
    <property type="match status" value="1"/>
</dbReference>
<keyword evidence="1" id="KW-0805">Transcription regulation</keyword>
<evidence type="ECO:0000259" key="6">
    <source>
        <dbReference type="PROSITE" id="PS50043"/>
    </source>
</evidence>
<keyword evidence="3" id="KW-0804">Transcription</keyword>
<gene>
    <name evidence="7" type="ORF">I596_3743</name>
</gene>
<feature type="transmembrane region" description="Helical" evidence="5">
    <location>
        <begin position="39"/>
        <end position="56"/>
    </location>
</feature>